<feature type="compositionally biased region" description="Polar residues" evidence="6">
    <location>
        <begin position="422"/>
        <end position="432"/>
    </location>
</feature>
<keyword evidence="4 7" id="KW-1133">Transmembrane helix</keyword>
<comment type="subcellular location">
    <subcellularLocation>
        <location evidence="1">Cell membrane</location>
        <topology evidence="1">Single-pass membrane protein</topology>
    </subcellularLocation>
</comment>
<dbReference type="EMBL" id="VFPO01000001">
    <property type="protein sequence ID" value="TQM71556.1"/>
    <property type="molecule type" value="Genomic_DNA"/>
</dbReference>
<feature type="transmembrane region" description="Helical" evidence="7">
    <location>
        <begin position="267"/>
        <end position="289"/>
    </location>
</feature>
<dbReference type="InterPro" id="IPR007168">
    <property type="entry name" value="Phageshock_PspC_N"/>
</dbReference>
<keyword evidence="3 7" id="KW-0812">Transmembrane</keyword>
<dbReference type="PANTHER" id="PTHR33885:SF3">
    <property type="entry name" value="PHAGE SHOCK PROTEIN C"/>
    <property type="match status" value="1"/>
</dbReference>
<gene>
    <name evidence="9" type="ORF">FHX41_5325</name>
</gene>
<evidence type="ECO:0000256" key="7">
    <source>
        <dbReference type="SAM" id="Phobius"/>
    </source>
</evidence>
<dbReference type="PANTHER" id="PTHR33885">
    <property type="entry name" value="PHAGE SHOCK PROTEIN C"/>
    <property type="match status" value="1"/>
</dbReference>
<keyword evidence="2" id="KW-1003">Cell membrane</keyword>
<feature type="transmembrane region" description="Helical" evidence="7">
    <location>
        <begin position="105"/>
        <end position="126"/>
    </location>
</feature>
<dbReference type="Proteomes" id="UP000316706">
    <property type="component" value="Unassembled WGS sequence"/>
</dbReference>
<feature type="compositionally biased region" description="Basic and acidic residues" evidence="6">
    <location>
        <begin position="1"/>
        <end position="12"/>
    </location>
</feature>
<evidence type="ECO:0000256" key="5">
    <source>
        <dbReference type="ARBA" id="ARBA00023136"/>
    </source>
</evidence>
<accession>A0A543ILU5</accession>
<evidence type="ECO:0000256" key="3">
    <source>
        <dbReference type="ARBA" id="ARBA00022692"/>
    </source>
</evidence>
<organism evidence="9 10">
    <name type="scientific">Actinomadura hallensis</name>
    <dbReference type="NCBI Taxonomy" id="337895"/>
    <lineage>
        <taxon>Bacteria</taxon>
        <taxon>Bacillati</taxon>
        <taxon>Actinomycetota</taxon>
        <taxon>Actinomycetes</taxon>
        <taxon>Streptosporangiales</taxon>
        <taxon>Thermomonosporaceae</taxon>
        <taxon>Actinomadura</taxon>
    </lineage>
</organism>
<protein>
    <submittedName>
        <fullName evidence="9">Phage shock protein C (PspC) family protein</fullName>
    </submittedName>
</protein>
<evidence type="ECO:0000256" key="2">
    <source>
        <dbReference type="ARBA" id="ARBA00022475"/>
    </source>
</evidence>
<evidence type="ECO:0000259" key="8">
    <source>
        <dbReference type="Pfam" id="PF04024"/>
    </source>
</evidence>
<dbReference type="InterPro" id="IPR052027">
    <property type="entry name" value="PspC"/>
</dbReference>
<feature type="compositionally biased region" description="Basic and acidic residues" evidence="6">
    <location>
        <begin position="192"/>
        <end position="215"/>
    </location>
</feature>
<feature type="transmembrane region" description="Helical" evidence="7">
    <location>
        <begin position="58"/>
        <end position="84"/>
    </location>
</feature>
<keyword evidence="5 7" id="KW-0472">Membrane</keyword>
<name>A0A543ILU5_9ACTN</name>
<evidence type="ECO:0000256" key="1">
    <source>
        <dbReference type="ARBA" id="ARBA00004162"/>
    </source>
</evidence>
<dbReference type="GO" id="GO:0005886">
    <property type="term" value="C:plasma membrane"/>
    <property type="evidence" value="ECO:0007669"/>
    <property type="project" value="UniProtKB-SubCell"/>
</dbReference>
<dbReference type="Pfam" id="PF04024">
    <property type="entry name" value="PspC"/>
    <property type="match status" value="1"/>
</dbReference>
<reference evidence="9 10" key="1">
    <citation type="submission" date="2019-06" db="EMBL/GenBank/DDBJ databases">
        <title>Sequencing the genomes of 1000 actinobacteria strains.</title>
        <authorList>
            <person name="Klenk H.-P."/>
        </authorList>
    </citation>
    <scope>NUCLEOTIDE SEQUENCE [LARGE SCALE GENOMIC DNA]</scope>
    <source>
        <strain evidence="9 10">DSM 45043</strain>
    </source>
</reference>
<feature type="transmembrane region" description="Helical" evidence="7">
    <location>
        <begin position="295"/>
        <end position="316"/>
    </location>
</feature>
<feature type="region of interest" description="Disordered" evidence="6">
    <location>
        <begin position="420"/>
        <end position="446"/>
    </location>
</feature>
<proteinExistence type="predicted"/>
<feature type="domain" description="Phage shock protein PspC N-terminal" evidence="8">
    <location>
        <begin position="32"/>
        <end position="87"/>
    </location>
</feature>
<feature type="region of interest" description="Disordered" evidence="6">
    <location>
        <begin position="1"/>
        <end position="27"/>
    </location>
</feature>
<feature type="transmembrane region" description="Helical" evidence="7">
    <location>
        <begin position="132"/>
        <end position="155"/>
    </location>
</feature>
<dbReference type="OrthoDB" id="3535301at2"/>
<evidence type="ECO:0000313" key="10">
    <source>
        <dbReference type="Proteomes" id="UP000316706"/>
    </source>
</evidence>
<comment type="caution">
    <text evidence="9">The sequence shown here is derived from an EMBL/GenBank/DDBJ whole genome shotgun (WGS) entry which is preliminary data.</text>
</comment>
<feature type="region of interest" description="Disordered" evidence="6">
    <location>
        <begin position="161"/>
        <end position="220"/>
    </location>
</feature>
<sequence>METMSEERDGRNDGAAADTADTGARSAGGYERLARDAERRVLAGVCTGLGRYTGIDPVVFRVGFAILVLARGQGVFLYVAAALLMPASPGESSLAEQFFKRWFDASAVLTILGALLGAGVAFSFVGGAPTDAIAVLVVFGLALLVAHSRGVDLVAAARSVPDRLSGHPPEPSAEWTRSETVAAGGVSLSKEPQSRYEDVPPWEEPSRPDRPDRPRTGGGLPEGMIDLAVYGAAHSAARDAEPSGYAAEPAAAAGGTAVKEAPGRSPAATITLLAALAAAGAMIPVARAYPAPESWLIVMAAALAVVGLGLVVGGWFRTRGLATAGTVLTLAMLTTSVAGEMPRNAEYGEVEWRPVDTATAGQEYKVGVGRGTLDLTALPVAPGQRVTIDARVMLGGLEVRVPSAARVMVDARITLGDLRVGSKTTSGPNVRSNEVMEPEGGRADDPPVIVLRIRGTVGDVDVNRA</sequence>
<evidence type="ECO:0000256" key="4">
    <source>
        <dbReference type="ARBA" id="ARBA00022989"/>
    </source>
</evidence>
<evidence type="ECO:0000256" key="6">
    <source>
        <dbReference type="SAM" id="MobiDB-lite"/>
    </source>
</evidence>
<dbReference type="AlphaFoldDB" id="A0A543ILU5"/>
<feature type="compositionally biased region" description="Low complexity" evidence="6">
    <location>
        <begin position="13"/>
        <end position="27"/>
    </location>
</feature>
<evidence type="ECO:0000313" key="9">
    <source>
        <dbReference type="EMBL" id="TQM71556.1"/>
    </source>
</evidence>
<keyword evidence="10" id="KW-1185">Reference proteome</keyword>